<reference evidence="4" key="2">
    <citation type="submission" date="2014-07" db="EMBL/GenBank/DDBJ databases">
        <authorList>
            <person name="Hull J."/>
        </authorList>
    </citation>
    <scope>NUCLEOTIDE SEQUENCE</scope>
</reference>
<dbReference type="Pfam" id="PF02666">
    <property type="entry name" value="PS_Dcarbxylase"/>
    <property type="match status" value="1"/>
</dbReference>
<evidence type="ECO:0000313" key="4">
    <source>
        <dbReference type="EMBL" id="JAG13444.1"/>
    </source>
</evidence>
<sequence length="106" mass="11505">MAPCSFRCSESVYVPGSLFPVTAASLHYLPGVLTINERVILHGSLEPDSIDRGSNLSNATRNDCALSLCLASFFVTRIKRTLGMTGTNRKTTISSSTANVFSRYEL</sequence>
<gene>
    <name evidence="4" type="primary">psd_0</name>
    <name evidence="3" type="synonym">psd_1</name>
    <name evidence="4" type="ORF">CM83_2546</name>
    <name evidence="3" type="ORF">CM83_2547</name>
</gene>
<dbReference type="EMBL" id="GBHO01030160">
    <property type="protein sequence ID" value="JAG13444.1"/>
    <property type="molecule type" value="Transcribed_RNA"/>
</dbReference>
<name>A0A0A9X0A8_LYGHE</name>
<evidence type="ECO:0000256" key="1">
    <source>
        <dbReference type="ARBA" id="ARBA00022793"/>
    </source>
</evidence>
<protein>
    <submittedName>
        <fullName evidence="4">Phosphatidylserine decarboxylase proenzyme</fullName>
    </submittedName>
</protein>
<proteinExistence type="predicted"/>
<evidence type="ECO:0000256" key="2">
    <source>
        <dbReference type="ARBA" id="ARBA00023239"/>
    </source>
</evidence>
<keyword evidence="1" id="KW-0210">Decarboxylase</keyword>
<dbReference type="AlphaFoldDB" id="A0A0A9X0A8"/>
<dbReference type="InterPro" id="IPR003817">
    <property type="entry name" value="PS_Dcarbxylase"/>
</dbReference>
<evidence type="ECO:0000313" key="3">
    <source>
        <dbReference type="EMBL" id="JAG00561.1"/>
    </source>
</evidence>
<dbReference type="GO" id="GO:0004609">
    <property type="term" value="F:phosphatidylserine decarboxylase activity"/>
    <property type="evidence" value="ECO:0007669"/>
    <property type="project" value="InterPro"/>
</dbReference>
<accession>A0A0A9X0A8</accession>
<dbReference type="GO" id="GO:0008654">
    <property type="term" value="P:phospholipid biosynthetic process"/>
    <property type="evidence" value="ECO:0007669"/>
    <property type="project" value="InterPro"/>
</dbReference>
<reference evidence="4" key="1">
    <citation type="journal article" date="2014" name="PLoS ONE">
        <title>Transcriptome-Based Identification of ABC Transporters in the Western Tarnished Plant Bug Lygus hesperus.</title>
        <authorList>
            <person name="Hull J.J."/>
            <person name="Chaney K."/>
            <person name="Geib S.M."/>
            <person name="Fabrick J.A."/>
            <person name="Brent C.S."/>
            <person name="Walsh D."/>
            <person name="Lavine L.C."/>
        </authorList>
    </citation>
    <scope>NUCLEOTIDE SEQUENCE</scope>
</reference>
<organism evidence="4">
    <name type="scientific">Lygus hesperus</name>
    <name type="common">Western plant bug</name>
    <dbReference type="NCBI Taxonomy" id="30085"/>
    <lineage>
        <taxon>Eukaryota</taxon>
        <taxon>Metazoa</taxon>
        <taxon>Ecdysozoa</taxon>
        <taxon>Arthropoda</taxon>
        <taxon>Hexapoda</taxon>
        <taxon>Insecta</taxon>
        <taxon>Pterygota</taxon>
        <taxon>Neoptera</taxon>
        <taxon>Paraneoptera</taxon>
        <taxon>Hemiptera</taxon>
        <taxon>Heteroptera</taxon>
        <taxon>Panheteroptera</taxon>
        <taxon>Cimicomorpha</taxon>
        <taxon>Miridae</taxon>
        <taxon>Mirini</taxon>
        <taxon>Lygus</taxon>
    </lineage>
</organism>
<keyword evidence="2" id="KW-0456">Lyase</keyword>
<dbReference type="EMBL" id="GBHO01043043">
    <property type="protein sequence ID" value="JAG00561.1"/>
    <property type="molecule type" value="Transcribed_RNA"/>
</dbReference>